<protein>
    <submittedName>
        <fullName evidence="1">Uncharacterized protein</fullName>
    </submittedName>
</protein>
<evidence type="ECO:0000313" key="2">
    <source>
        <dbReference type="Proteomes" id="UP000644699"/>
    </source>
</evidence>
<dbReference type="Proteomes" id="UP000644699">
    <property type="component" value="Unassembled WGS sequence"/>
</dbReference>
<reference evidence="1" key="1">
    <citation type="journal article" date="2014" name="Int. J. Syst. Evol. Microbiol.">
        <title>Complete genome sequence of Corynebacterium casei LMG S-19264T (=DSM 44701T), isolated from a smear-ripened cheese.</title>
        <authorList>
            <consortium name="US DOE Joint Genome Institute (JGI-PGF)"/>
            <person name="Walter F."/>
            <person name="Albersmeier A."/>
            <person name="Kalinowski J."/>
            <person name="Ruckert C."/>
        </authorList>
    </citation>
    <scope>NUCLEOTIDE SEQUENCE</scope>
    <source>
        <strain evidence="1">CGMCC 1.15367</strain>
    </source>
</reference>
<sequence>MRYGGGMRHLIYGDLVVERQELVGPRLYIRGTSTTLRSVEHACADSWTPLDDLVANDRRGDRGNLEEAVRLCIADRTRTGHDSPWRPAKEKNPPA</sequence>
<dbReference type="EMBL" id="BMIQ01000001">
    <property type="protein sequence ID" value="GGD87952.1"/>
    <property type="molecule type" value="Genomic_DNA"/>
</dbReference>
<gene>
    <name evidence="1" type="ORF">GCM10011390_03390</name>
</gene>
<name>A0A917E196_9HYPH</name>
<keyword evidence="2" id="KW-1185">Reference proteome</keyword>
<dbReference type="AlphaFoldDB" id="A0A917E196"/>
<proteinExistence type="predicted"/>
<evidence type="ECO:0000313" key="1">
    <source>
        <dbReference type="EMBL" id="GGD87952.1"/>
    </source>
</evidence>
<comment type="caution">
    <text evidence="1">The sequence shown here is derived from an EMBL/GenBank/DDBJ whole genome shotgun (WGS) entry which is preliminary data.</text>
</comment>
<reference evidence="1" key="2">
    <citation type="submission" date="2020-09" db="EMBL/GenBank/DDBJ databases">
        <authorList>
            <person name="Sun Q."/>
            <person name="Zhou Y."/>
        </authorList>
    </citation>
    <scope>NUCLEOTIDE SEQUENCE</scope>
    <source>
        <strain evidence="1">CGMCC 1.15367</strain>
    </source>
</reference>
<organism evidence="1 2">
    <name type="scientific">Aureimonas endophytica</name>
    <dbReference type="NCBI Taxonomy" id="2027858"/>
    <lineage>
        <taxon>Bacteria</taxon>
        <taxon>Pseudomonadati</taxon>
        <taxon>Pseudomonadota</taxon>
        <taxon>Alphaproteobacteria</taxon>
        <taxon>Hyphomicrobiales</taxon>
        <taxon>Aurantimonadaceae</taxon>
        <taxon>Aureimonas</taxon>
    </lineage>
</organism>
<accession>A0A917E196</accession>